<gene>
    <name evidence="5" type="ORF">AW171_hschr42303</name>
</gene>
<dbReference type="RefSeq" id="XP_017987406.1">
    <property type="nucleotide sequence ID" value="XM_018132016.1"/>
</dbReference>
<accession>A0A0X8HS10</accession>
<dbReference type="InterPro" id="IPR004511">
    <property type="entry name" value="PAPS/APS_Rdtase"/>
</dbReference>
<name>A0A0X8HS10_9SACH</name>
<dbReference type="GO" id="GO:0005737">
    <property type="term" value="C:cytoplasm"/>
    <property type="evidence" value="ECO:0007669"/>
    <property type="project" value="TreeGrafter"/>
</dbReference>
<dbReference type="InterPro" id="IPR014729">
    <property type="entry name" value="Rossmann-like_a/b/a_fold"/>
</dbReference>
<keyword evidence="6" id="KW-1185">Reference proteome</keyword>
<evidence type="ECO:0000313" key="5">
    <source>
        <dbReference type="EMBL" id="AMD20410.1"/>
    </source>
</evidence>
<dbReference type="PIRSF" id="PIRSF000857">
    <property type="entry name" value="PAPS_reductase"/>
    <property type="match status" value="1"/>
</dbReference>
<dbReference type="HAMAP" id="MF_00063">
    <property type="entry name" value="CysH"/>
    <property type="match status" value="1"/>
</dbReference>
<proteinExistence type="inferred from homology"/>
<dbReference type="GO" id="GO:0004604">
    <property type="term" value="F:phosphoadenylyl-sulfate reductase (thioredoxin) activity"/>
    <property type="evidence" value="ECO:0007669"/>
    <property type="project" value="InterPro"/>
</dbReference>
<evidence type="ECO:0000259" key="4">
    <source>
        <dbReference type="Pfam" id="PF01507"/>
    </source>
</evidence>
<protein>
    <submittedName>
        <fullName evidence="5">HDL334Cp</fullName>
    </submittedName>
</protein>
<dbReference type="PANTHER" id="PTHR46509:SF1">
    <property type="entry name" value="PHOSPHOADENOSINE PHOSPHOSULFATE REDUCTASE"/>
    <property type="match status" value="1"/>
</dbReference>
<evidence type="ECO:0000256" key="1">
    <source>
        <dbReference type="ARBA" id="ARBA00009732"/>
    </source>
</evidence>
<dbReference type="OrthoDB" id="7869097at2759"/>
<dbReference type="NCBIfam" id="TIGR00434">
    <property type="entry name" value="cysH"/>
    <property type="match status" value="1"/>
</dbReference>
<evidence type="ECO:0000256" key="3">
    <source>
        <dbReference type="ARBA" id="ARBA00024327"/>
    </source>
</evidence>
<dbReference type="NCBIfam" id="NF002537">
    <property type="entry name" value="PRK02090.1"/>
    <property type="match status" value="1"/>
</dbReference>
<dbReference type="STRING" id="45286.A0A0X8HS10"/>
<dbReference type="GO" id="GO:0019379">
    <property type="term" value="P:sulfate assimilation, phosphoadenylyl sulfate reduction by phosphoadenylyl-sulfate reductase (thioredoxin)"/>
    <property type="evidence" value="ECO:0007669"/>
    <property type="project" value="InterPro"/>
</dbReference>
<sequence>MLTTHTQTELDQEYSLNDGSKVTAAQLRAWDKELGLMKSPEDRLRWAITMFPNIYQLSGLGLTGLVITDMLSKLTSGQNAVPMIFIDTLHLFPETLKLLGEVKSKYYKPCPDKVNVFRPSGVESEEEFAAKYGSKLWEIDQMKYDFVSKIEPAYRAYKQLKVSAVFTGRRRSQQGDRVDLPYIELDQSNSVIKINPLADYEFAETESYVLKHKVPRNELLKLGFKSIGDYHSTEPVGNGEDERAGRWKGKSKTECGIHQASKYAAFLKEHQNNSTM</sequence>
<reference evidence="5 6" key="1">
    <citation type="submission" date="2016-01" db="EMBL/GenBank/DDBJ databases">
        <title>Genome sequence of the yeast Holleya sinecauda.</title>
        <authorList>
            <person name="Dietrich F.S."/>
        </authorList>
    </citation>
    <scope>NUCLEOTIDE SEQUENCE [LARGE SCALE GENOMIC DNA]</scope>
    <source>
        <strain evidence="5 6">ATCC 58844</strain>
    </source>
</reference>
<comment type="similarity">
    <text evidence="1">Belongs to the PAPS reductase family. CysH subfamily.</text>
</comment>
<dbReference type="Gene3D" id="3.40.50.620">
    <property type="entry name" value="HUPs"/>
    <property type="match status" value="1"/>
</dbReference>
<dbReference type="PANTHER" id="PTHR46509">
    <property type="entry name" value="PHOSPHOADENOSINE PHOSPHOSULFATE REDUCTASE"/>
    <property type="match status" value="1"/>
</dbReference>
<dbReference type="SUPFAM" id="SSF52402">
    <property type="entry name" value="Adenine nucleotide alpha hydrolases-like"/>
    <property type="match status" value="1"/>
</dbReference>
<feature type="domain" description="Phosphoadenosine phosphosulphate reductase" evidence="4">
    <location>
        <begin position="56"/>
        <end position="235"/>
    </location>
</feature>
<dbReference type="GeneID" id="28723656"/>
<evidence type="ECO:0000313" key="6">
    <source>
        <dbReference type="Proteomes" id="UP000243052"/>
    </source>
</evidence>
<comment type="pathway">
    <text evidence="3">Sulfur metabolism; hydrogen sulfide biosynthesis; sulfite from sulfate.</text>
</comment>
<dbReference type="Proteomes" id="UP000243052">
    <property type="component" value="Chromosome iv"/>
</dbReference>
<organism evidence="5 6">
    <name type="scientific">Eremothecium sinecaudum</name>
    <dbReference type="NCBI Taxonomy" id="45286"/>
    <lineage>
        <taxon>Eukaryota</taxon>
        <taxon>Fungi</taxon>
        <taxon>Dikarya</taxon>
        <taxon>Ascomycota</taxon>
        <taxon>Saccharomycotina</taxon>
        <taxon>Saccharomycetes</taxon>
        <taxon>Saccharomycetales</taxon>
        <taxon>Saccharomycetaceae</taxon>
        <taxon>Eremothecium</taxon>
    </lineage>
</organism>
<dbReference type="AlphaFoldDB" id="A0A0X8HS10"/>
<dbReference type="CDD" id="cd23945">
    <property type="entry name" value="PAPS_reductase"/>
    <property type="match status" value="1"/>
</dbReference>
<dbReference type="Pfam" id="PF01507">
    <property type="entry name" value="PAPS_reduct"/>
    <property type="match status" value="1"/>
</dbReference>
<evidence type="ECO:0000256" key="2">
    <source>
        <dbReference type="ARBA" id="ARBA00023002"/>
    </source>
</evidence>
<dbReference type="EMBL" id="CP014244">
    <property type="protein sequence ID" value="AMD20410.1"/>
    <property type="molecule type" value="Genomic_DNA"/>
</dbReference>
<dbReference type="InterPro" id="IPR002500">
    <property type="entry name" value="PAPS_reduct_dom"/>
</dbReference>
<keyword evidence="2" id="KW-0560">Oxidoreductase</keyword>